<dbReference type="InterPro" id="IPR003346">
    <property type="entry name" value="Transposase_20"/>
</dbReference>
<dbReference type="InterPro" id="IPR047650">
    <property type="entry name" value="Transpos_IS110"/>
</dbReference>
<name>A0ABW5JDT5_9BACT</name>
<evidence type="ECO:0000313" key="5">
    <source>
        <dbReference type="Proteomes" id="UP001597510"/>
    </source>
</evidence>
<dbReference type="InterPro" id="IPR002525">
    <property type="entry name" value="Transp_IS110-like_N"/>
</dbReference>
<dbReference type="PANTHER" id="PTHR33055">
    <property type="entry name" value="TRANSPOSASE FOR INSERTION SEQUENCE ELEMENT IS1111A"/>
    <property type="match status" value="1"/>
</dbReference>
<dbReference type="Proteomes" id="UP001597510">
    <property type="component" value="Unassembled WGS sequence"/>
</dbReference>
<comment type="caution">
    <text evidence="4">The sequence shown here is derived from an EMBL/GenBank/DDBJ whole genome shotgun (WGS) entry which is preliminary data.</text>
</comment>
<dbReference type="RefSeq" id="WP_340240870.1">
    <property type="nucleotide sequence ID" value="NZ_JBBEWC010000035.1"/>
</dbReference>
<feature type="domain" description="Transposase IS116/IS110/IS902 C-terminal" evidence="3">
    <location>
        <begin position="206"/>
        <end position="291"/>
    </location>
</feature>
<keyword evidence="5" id="KW-1185">Reference proteome</keyword>
<gene>
    <name evidence="4" type="ORF">ACFSR2_20360</name>
</gene>
<evidence type="ECO:0000256" key="1">
    <source>
        <dbReference type="SAM" id="Coils"/>
    </source>
</evidence>
<proteinExistence type="predicted"/>
<sequence>MEKTYFIGVDVSKNELDFAVVNSNKVLFHLEVTNDKAGIDSFIKALKKQTGFDFENSLFCMEFTGIYNNILLNYLSSHKAFIWVENARQIKDSMGTIRGKTDKLDSILIAQYSYKNRENPRLWSPKRDIIQELDRLTAIRSRLKNAIKMLETPLVDSKDFIGKKAHKDTKNACQDSINALKKDVKNVEKQIDEIIKKDPELSHLFELITSVKGISKVTATEIIITTNEFKDIDDPKKFGAFAGCVPFERSSGKKKGRPKVSSIANKKMKALLHMAAMSAIKYCKELKEYYERKVSEGKNKMLVINNVRNKLILRVFACVNKNQKYNENYTFSLV</sequence>
<accession>A0ABW5JDT5</accession>
<evidence type="ECO:0000259" key="2">
    <source>
        <dbReference type="Pfam" id="PF01548"/>
    </source>
</evidence>
<protein>
    <submittedName>
        <fullName evidence="4">IS110 family transposase</fullName>
    </submittedName>
</protein>
<dbReference type="Pfam" id="PF01548">
    <property type="entry name" value="DEDD_Tnp_IS110"/>
    <property type="match status" value="1"/>
</dbReference>
<dbReference type="Pfam" id="PF02371">
    <property type="entry name" value="Transposase_20"/>
    <property type="match status" value="1"/>
</dbReference>
<organism evidence="4 5">
    <name type="scientific">Emticicia soli</name>
    <dbReference type="NCBI Taxonomy" id="2027878"/>
    <lineage>
        <taxon>Bacteria</taxon>
        <taxon>Pseudomonadati</taxon>
        <taxon>Bacteroidota</taxon>
        <taxon>Cytophagia</taxon>
        <taxon>Cytophagales</taxon>
        <taxon>Leadbetterellaceae</taxon>
        <taxon>Emticicia</taxon>
    </lineage>
</organism>
<dbReference type="EMBL" id="JBHULC010000030">
    <property type="protein sequence ID" value="MFD2523263.1"/>
    <property type="molecule type" value="Genomic_DNA"/>
</dbReference>
<feature type="coiled-coil region" evidence="1">
    <location>
        <begin position="170"/>
        <end position="197"/>
    </location>
</feature>
<dbReference type="NCBIfam" id="NF033542">
    <property type="entry name" value="transpos_IS110"/>
    <property type="match status" value="1"/>
</dbReference>
<evidence type="ECO:0000259" key="3">
    <source>
        <dbReference type="Pfam" id="PF02371"/>
    </source>
</evidence>
<feature type="domain" description="Transposase IS110-like N-terminal" evidence="2">
    <location>
        <begin position="7"/>
        <end position="145"/>
    </location>
</feature>
<reference evidence="5" key="1">
    <citation type="journal article" date="2019" name="Int. J. Syst. Evol. Microbiol.">
        <title>The Global Catalogue of Microorganisms (GCM) 10K type strain sequencing project: providing services to taxonomists for standard genome sequencing and annotation.</title>
        <authorList>
            <consortium name="The Broad Institute Genomics Platform"/>
            <consortium name="The Broad Institute Genome Sequencing Center for Infectious Disease"/>
            <person name="Wu L."/>
            <person name="Ma J."/>
        </authorList>
    </citation>
    <scope>NUCLEOTIDE SEQUENCE [LARGE SCALE GENOMIC DNA]</scope>
    <source>
        <strain evidence="5">KCTC 52344</strain>
    </source>
</reference>
<evidence type="ECO:0000313" key="4">
    <source>
        <dbReference type="EMBL" id="MFD2523263.1"/>
    </source>
</evidence>
<dbReference type="PANTHER" id="PTHR33055:SF3">
    <property type="entry name" value="PUTATIVE TRANSPOSASE FOR IS117-RELATED"/>
    <property type="match status" value="1"/>
</dbReference>
<keyword evidence="1" id="KW-0175">Coiled coil</keyword>